<dbReference type="Pfam" id="PF00487">
    <property type="entry name" value="FA_desaturase"/>
    <property type="match status" value="1"/>
</dbReference>
<name>A0ABU1JL11_9PROT</name>
<feature type="domain" description="Fatty acid desaturase" evidence="2">
    <location>
        <begin position="91"/>
        <end position="292"/>
    </location>
</feature>
<dbReference type="InterPro" id="IPR005804">
    <property type="entry name" value="FA_desaturase_dom"/>
</dbReference>
<evidence type="ECO:0000313" key="4">
    <source>
        <dbReference type="Proteomes" id="UP001262410"/>
    </source>
</evidence>
<dbReference type="Proteomes" id="UP001262410">
    <property type="component" value="Unassembled WGS sequence"/>
</dbReference>
<keyword evidence="1" id="KW-1133">Transmembrane helix</keyword>
<protein>
    <submittedName>
        <fullName evidence="3">Fatty acid desaturase</fullName>
    </submittedName>
</protein>
<organism evidence="3 4">
    <name type="scientific">Inquilinus ginsengisoli</name>
    <dbReference type="NCBI Taxonomy" id="363840"/>
    <lineage>
        <taxon>Bacteria</taxon>
        <taxon>Pseudomonadati</taxon>
        <taxon>Pseudomonadota</taxon>
        <taxon>Alphaproteobacteria</taxon>
        <taxon>Rhodospirillales</taxon>
        <taxon>Rhodospirillaceae</taxon>
        <taxon>Inquilinus</taxon>
    </lineage>
</organism>
<reference evidence="3 4" key="1">
    <citation type="submission" date="2023-07" db="EMBL/GenBank/DDBJ databases">
        <title>Sorghum-associated microbial communities from plants grown in Nebraska, USA.</title>
        <authorList>
            <person name="Schachtman D."/>
        </authorList>
    </citation>
    <scope>NUCLEOTIDE SEQUENCE [LARGE SCALE GENOMIC DNA]</scope>
    <source>
        <strain evidence="3 4">584</strain>
    </source>
</reference>
<accession>A0ABU1JL11</accession>
<comment type="caution">
    <text evidence="3">The sequence shown here is derived from an EMBL/GenBank/DDBJ whole genome shotgun (WGS) entry which is preliminary data.</text>
</comment>
<keyword evidence="4" id="KW-1185">Reference proteome</keyword>
<evidence type="ECO:0000256" key="1">
    <source>
        <dbReference type="SAM" id="Phobius"/>
    </source>
</evidence>
<feature type="transmembrane region" description="Helical" evidence="1">
    <location>
        <begin position="89"/>
        <end position="110"/>
    </location>
</feature>
<feature type="transmembrane region" description="Helical" evidence="1">
    <location>
        <begin position="224"/>
        <end position="247"/>
    </location>
</feature>
<feature type="transmembrane region" description="Helical" evidence="1">
    <location>
        <begin position="61"/>
        <end position="82"/>
    </location>
</feature>
<dbReference type="EMBL" id="JAVDPW010000001">
    <property type="protein sequence ID" value="MDR6288225.1"/>
    <property type="molecule type" value="Genomic_DNA"/>
</dbReference>
<sequence length="398" mass="44796">MSGLAAEIDDTGAREASVTVRRDPRQEMAARLPAVIQPFLSWLTARPAPDEKEIVRSPTHFVHQGCLLIVAGLTAGVLATLAPTIQADLLLFVSLTLTTSGLGIFQVVVFHHCGHGTVFRTWERNRLVGRLVSALFLFKHFDHYRKEHMYHHSARKLLTEEDEFADFVLGMCRLEPELSKRELWRRVLVNVVFSPGFHLRFLLRRMGAAMRSHDREHNAVAVAALVLPAAVSAIAGHFLAYLLIWFLPLTVLLQWATIGRILCEHRFPAPELIVARDKEFICLATAGVFPGVVPPREQAWSPSGFAAWSLWWLNMLTVQLLVRIIVLVGDAPCHDFHHRRPSTKLWTDYIHARQKDVDAGCPGFPLNYGETWGLFRAIDENLATLTATPRGAIPTWPR</sequence>
<dbReference type="RefSeq" id="WP_309792193.1">
    <property type="nucleotide sequence ID" value="NZ_JAVDPW010000001.1"/>
</dbReference>
<evidence type="ECO:0000259" key="2">
    <source>
        <dbReference type="Pfam" id="PF00487"/>
    </source>
</evidence>
<proteinExistence type="predicted"/>
<dbReference type="CDD" id="cd01060">
    <property type="entry name" value="Membrane-FADS-like"/>
    <property type="match status" value="1"/>
</dbReference>
<evidence type="ECO:0000313" key="3">
    <source>
        <dbReference type="EMBL" id="MDR6288225.1"/>
    </source>
</evidence>
<feature type="transmembrane region" description="Helical" evidence="1">
    <location>
        <begin position="183"/>
        <end position="203"/>
    </location>
</feature>
<gene>
    <name evidence="3" type="ORF">E9232_000724</name>
</gene>
<keyword evidence="1" id="KW-0812">Transmembrane</keyword>
<keyword evidence="1" id="KW-0472">Membrane</keyword>